<dbReference type="Gene3D" id="3.40.640.10">
    <property type="entry name" value="Type I PLP-dependent aspartate aminotransferase-like (Major domain)"/>
    <property type="match status" value="1"/>
</dbReference>
<dbReference type="OrthoDB" id="420046at2759"/>
<accession>A0A158PHR7</accession>
<evidence type="ECO:0000313" key="3">
    <source>
        <dbReference type="Proteomes" id="UP000267027"/>
    </source>
</evidence>
<dbReference type="EMBL" id="UYYA01003970">
    <property type="protein sequence ID" value="VDM58293.1"/>
    <property type="molecule type" value="Genomic_DNA"/>
</dbReference>
<dbReference type="InterPro" id="IPR015421">
    <property type="entry name" value="PyrdxlP-dep_Trfase_major"/>
</dbReference>
<dbReference type="AlphaFoldDB" id="A0A158PHR7"/>
<organism evidence="4">
    <name type="scientific">Angiostrongylus costaricensis</name>
    <name type="common">Nematode worm</name>
    <dbReference type="NCBI Taxonomy" id="334426"/>
    <lineage>
        <taxon>Eukaryota</taxon>
        <taxon>Metazoa</taxon>
        <taxon>Ecdysozoa</taxon>
        <taxon>Nematoda</taxon>
        <taxon>Chromadorea</taxon>
        <taxon>Rhabditida</taxon>
        <taxon>Rhabditina</taxon>
        <taxon>Rhabditomorpha</taxon>
        <taxon>Strongyloidea</taxon>
        <taxon>Metastrongylidae</taxon>
        <taxon>Angiostrongylus</taxon>
    </lineage>
</organism>
<proteinExistence type="predicted"/>
<name>A0A158PHR7_ANGCS</name>
<dbReference type="OMA" id="NITGVCM"/>
<dbReference type="InterPro" id="IPR015424">
    <property type="entry name" value="PyrdxlP-dep_Trfase"/>
</dbReference>
<dbReference type="Proteomes" id="UP000267027">
    <property type="component" value="Unassembled WGS sequence"/>
</dbReference>
<feature type="domain" description="Aminotransferase class V" evidence="1">
    <location>
        <begin position="9"/>
        <end position="151"/>
    </location>
</feature>
<keyword evidence="3" id="KW-1185">Reference proteome</keyword>
<reference evidence="4" key="1">
    <citation type="submission" date="2016-04" db="UniProtKB">
        <authorList>
            <consortium name="WormBaseParasite"/>
        </authorList>
    </citation>
    <scope>IDENTIFICATION</scope>
</reference>
<sequence length="164" mass="17929">MAHPHSQLLAAFTACSNITGVCMNVPQITAILKRYNTLSVWDYASSAPYVKIEVNGVHPIDAVFFSGHKFIGVLVVKKSLIEAKAPKRIGGGTVFFVSQKGEWYLKDAENREEGGTPDSVGIIRLALAVKLKRAVGEHAIAAQEVQKTAYVFGESLILCIQFYF</sequence>
<reference evidence="2 3" key="2">
    <citation type="submission" date="2018-11" db="EMBL/GenBank/DDBJ databases">
        <authorList>
            <consortium name="Pathogen Informatics"/>
        </authorList>
    </citation>
    <scope>NUCLEOTIDE SEQUENCE [LARGE SCALE GENOMIC DNA]</scope>
    <source>
        <strain evidence="2 3">Costa Rica</strain>
    </source>
</reference>
<dbReference type="InterPro" id="IPR000192">
    <property type="entry name" value="Aminotrans_V_dom"/>
</dbReference>
<gene>
    <name evidence="2" type="ORF">ACOC_LOCUS6708</name>
</gene>
<protein>
    <submittedName>
        <fullName evidence="4">Aminotran_5 domain-containing protein</fullName>
    </submittedName>
</protein>
<evidence type="ECO:0000313" key="4">
    <source>
        <dbReference type="WBParaSite" id="ACOC_0000670701-mRNA-1"/>
    </source>
</evidence>
<dbReference type="SUPFAM" id="SSF53383">
    <property type="entry name" value="PLP-dependent transferases"/>
    <property type="match status" value="1"/>
</dbReference>
<evidence type="ECO:0000259" key="1">
    <source>
        <dbReference type="Pfam" id="PF00266"/>
    </source>
</evidence>
<evidence type="ECO:0000313" key="2">
    <source>
        <dbReference type="EMBL" id="VDM58293.1"/>
    </source>
</evidence>
<dbReference type="PANTHER" id="PTHR43686:SF1">
    <property type="entry name" value="AMINOTRAN_5 DOMAIN-CONTAINING PROTEIN"/>
    <property type="match status" value="1"/>
</dbReference>
<dbReference type="Pfam" id="PF00266">
    <property type="entry name" value="Aminotran_5"/>
    <property type="match status" value="1"/>
</dbReference>
<dbReference type="STRING" id="334426.A0A158PHR7"/>
<dbReference type="WBParaSite" id="ACOC_0000670701-mRNA-1">
    <property type="protein sequence ID" value="ACOC_0000670701-mRNA-1"/>
    <property type="gene ID" value="ACOC_0000670701"/>
</dbReference>
<dbReference type="PANTHER" id="PTHR43686">
    <property type="entry name" value="SULFURTRANSFERASE-RELATED"/>
    <property type="match status" value="1"/>
</dbReference>